<dbReference type="AlphaFoldDB" id="A0A059F093"/>
<reference evidence="1 2" key="2">
    <citation type="submission" date="2014-03" db="EMBL/GenBank/DDBJ databases">
        <title>The Genome Sequence of Anncaliia algerae insect isolate PRA339.</title>
        <authorList>
            <consortium name="The Broad Institute Genome Sequencing Platform"/>
            <consortium name="The Broad Institute Genome Sequencing Center for Infectious Disease"/>
            <person name="Cuomo C."/>
            <person name="Becnel J."/>
            <person name="Sanscrainte N."/>
            <person name="Walker B."/>
            <person name="Young S.K."/>
            <person name="Zeng Q."/>
            <person name="Gargeya S."/>
            <person name="Fitzgerald M."/>
            <person name="Haas B."/>
            <person name="Abouelleil A."/>
            <person name="Alvarado L."/>
            <person name="Arachchi H.M."/>
            <person name="Berlin A.M."/>
            <person name="Chapman S.B."/>
            <person name="Dewar J."/>
            <person name="Goldberg J."/>
            <person name="Griggs A."/>
            <person name="Gujja S."/>
            <person name="Hansen M."/>
            <person name="Howarth C."/>
            <person name="Imamovic A."/>
            <person name="Larimer J."/>
            <person name="McCowan C."/>
            <person name="Murphy C."/>
            <person name="Neiman D."/>
            <person name="Pearson M."/>
            <person name="Priest M."/>
            <person name="Roberts A."/>
            <person name="Saif S."/>
            <person name="Shea T."/>
            <person name="Sisk P."/>
            <person name="Sykes S."/>
            <person name="Wortman J."/>
            <person name="Nusbaum C."/>
            <person name="Birren B."/>
        </authorList>
    </citation>
    <scope>NUCLEOTIDE SEQUENCE [LARGE SCALE GENOMIC DNA]</scope>
    <source>
        <strain evidence="1 2">PRA339</strain>
    </source>
</reference>
<name>A0A059F093_9MICR</name>
<evidence type="ECO:0000313" key="1">
    <source>
        <dbReference type="EMBL" id="KCZ80718.1"/>
    </source>
</evidence>
<keyword evidence="2" id="KW-1185">Reference proteome</keyword>
<dbReference type="EMBL" id="KK365166">
    <property type="protein sequence ID" value="KCZ80718.1"/>
    <property type="molecule type" value="Genomic_DNA"/>
</dbReference>
<dbReference type="HOGENOM" id="CLU_479488_0_0_1"/>
<sequence length="663" mass="78528">MLFNIIYSILIIKTKILLTNKSEIEFDKNIFKEDILSDASSLKTQKSWFSRKNYFELGISKDQYDILERLVTVEFTTEKQLETILEVILKYCTEQCINKFITNLIKMLEKKIQTKSFELLKIFKKYNLLDKFVFRYWESLGLDTDCLQYECFFNEYSSVTTRSNLNYLSITEEDKFLTLKYKKEILNKMSNDEFFREALISLEVECLELFIDLPEKELLSSNLKGIKVKRNKDNFIQLVKILKGKTKFITHLNLEVETEKDLNFLKEFNNLKIISLNCNLINLENKECYFPNTLVLLELKSSAIYFFNERNIKNLVNLKTLILQPFSARNYLKKDFISLIKSKPITSLFYFTSEIITSQEFYDILENKNIRNLQIGVLENDFVVTDSKFNNISINILGLSMQEMDDRKLNVLKNFPAVNDLTLTYSPSPFSREKRYVKFSSLESFSFDSLRLTLSPFYSYNFDILNSLRIKKLKICTINLYSSSMNLTKHEINIFDDKNNTLIQSIQEISLHRLKIILPEKYSMNLSLDAFFLTNCECSNFINLINSIESLKEGKFFYMQMIDYEILRLLNKSIEQLTLYQAFENENESLKFIRSKFYNETIKSINLNQFNVEFSDKDLHEFGSKFANARVQLNKLCLTVDKKIIYKKEIKEQEKENDRELYL</sequence>
<accession>A0A059F093</accession>
<gene>
    <name evidence="1" type="ORF">H312_01881</name>
</gene>
<evidence type="ECO:0000313" key="2">
    <source>
        <dbReference type="Proteomes" id="UP000030655"/>
    </source>
</evidence>
<protein>
    <submittedName>
        <fullName evidence="1">Uncharacterized protein</fullName>
    </submittedName>
</protein>
<proteinExistence type="predicted"/>
<dbReference type="VEuPathDB" id="MicrosporidiaDB:H312_01881"/>
<reference evidence="2" key="1">
    <citation type="submission" date="2013-02" db="EMBL/GenBank/DDBJ databases">
        <authorList>
            <consortium name="The Broad Institute Genome Sequencing Platform"/>
            <person name="Cuomo C."/>
            <person name="Becnel J."/>
            <person name="Sanscrainte N."/>
            <person name="Walker B."/>
            <person name="Young S.K."/>
            <person name="Zeng Q."/>
            <person name="Gargeya S."/>
            <person name="Fitzgerald M."/>
            <person name="Haas B."/>
            <person name="Abouelleil A."/>
            <person name="Alvarado L."/>
            <person name="Arachchi H.M."/>
            <person name="Berlin A.M."/>
            <person name="Chapman S.B."/>
            <person name="Dewar J."/>
            <person name="Goldberg J."/>
            <person name="Griggs A."/>
            <person name="Gujja S."/>
            <person name="Hansen M."/>
            <person name="Howarth C."/>
            <person name="Imamovic A."/>
            <person name="Larimer J."/>
            <person name="McCowan C."/>
            <person name="Murphy C."/>
            <person name="Neiman D."/>
            <person name="Pearson M."/>
            <person name="Priest M."/>
            <person name="Roberts A."/>
            <person name="Saif S."/>
            <person name="Shea T."/>
            <person name="Sisk P."/>
            <person name="Sykes S."/>
            <person name="Wortman J."/>
            <person name="Nusbaum C."/>
            <person name="Birren B."/>
        </authorList>
    </citation>
    <scope>NUCLEOTIDE SEQUENCE [LARGE SCALE GENOMIC DNA]</scope>
    <source>
        <strain evidence="2">PRA339</strain>
    </source>
</reference>
<dbReference type="OrthoDB" id="2196768at2759"/>
<organism evidence="1 2">
    <name type="scientific">Anncaliia algerae PRA339</name>
    <dbReference type="NCBI Taxonomy" id="1288291"/>
    <lineage>
        <taxon>Eukaryota</taxon>
        <taxon>Fungi</taxon>
        <taxon>Fungi incertae sedis</taxon>
        <taxon>Microsporidia</taxon>
        <taxon>Tubulinosematoidea</taxon>
        <taxon>Tubulinosematidae</taxon>
        <taxon>Anncaliia</taxon>
    </lineage>
</organism>
<dbReference type="Proteomes" id="UP000030655">
    <property type="component" value="Unassembled WGS sequence"/>
</dbReference>